<sequence>MTPTFTFATIDDLPDIVRIYNQTVPTRQSTADLEPVSVDDRREWFAGHNHEHRPLWLIKLDDVTAGWISLTDFYGREAYKHTVEVSIYIDENYRGHHLGNAALTFVEQHVNELDIQTILAYIFGHNTPSLGLFKKFGYQEWAHLPEVAEMDGVKRDLDILGKKF</sequence>
<evidence type="ECO:0000259" key="1">
    <source>
        <dbReference type="PROSITE" id="PS51186"/>
    </source>
</evidence>
<dbReference type="SUPFAM" id="SSF55729">
    <property type="entry name" value="Acyl-CoA N-acyltransferases (Nat)"/>
    <property type="match status" value="1"/>
</dbReference>
<protein>
    <submittedName>
        <fullName evidence="2">Sortase related acyltransferase</fullName>
    </submittedName>
</protein>
<dbReference type="InterPro" id="IPR016181">
    <property type="entry name" value="Acyl_CoA_acyltransferase"/>
</dbReference>
<keyword evidence="3" id="KW-1185">Reference proteome</keyword>
<dbReference type="Pfam" id="PF00583">
    <property type="entry name" value="Acetyltransf_1"/>
    <property type="match status" value="1"/>
</dbReference>
<dbReference type="PANTHER" id="PTHR43415:SF3">
    <property type="entry name" value="GNAT-FAMILY ACETYLTRANSFERASE"/>
    <property type="match status" value="1"/>
</dbReference>
<reference evidence="2 3" key="1">
    <citation type="journal article" date="2015" name="Genome Announc.">
        <title>Expanding the biotechnology potential of lactobacilli through comparative genomics of 213 strains and associated genera.</title>
        <authorList>
            <person name="Sun Z."/>
            <person name="Harris H.M."/>
            <person name="McCann A."/>
            <person name="Guo C."/>
            <person name="Argimon S."/>
            <person name="Zhang W."/>
            <person name="Yang X."/>
            <person name="Jeffery I.B."/>
            <person name="Cooney J.C."/>
            <person name="Kagawa T.F."/>
            <person name="Liu W."/>
            <person name="Song Y."/>
            <person name="Salvetti E."/>
            <person name="Wrobel A."/>
            <person name="Rasinkangas P."/>
            <person name="Parkhill J."/>
            <person name="Rea M.C."/>
            <person name="O'Sullivan O."/>
            <person name="Ritari J."/>
            <person name="Douillard F.P."/>
            <person name="Paul Ross R."/>
            <person name="Yang R."/>
            <person name="Briner A.E."/>
            <person name="Felis G.E."/>
            <person name="de Vos W.M."/>
            <person name="Barrangou R."/>
            <person name="Klaenhammer T.R."/>
            <person name="Caufield P.W."/>
            <person name="Cui Y."/>
            <person name="Zhang H."/>
            <person name="O'Toole P.W."/>
        </authorList>
    </citation>
    <scope>NUCLEOTIDE SEQUENCE [LARGE SCALE GENOMIC DNA]</scope>
    <source>
        <strain evidence="2 3">DSM 5007</strain>
    </source>
</reference>
<dbReference type="OrthoDB" id="9798006at2"/>
<dbReference type="STRING" id="1423807.FD16_GL000343"/>
<comment type="caution">
    <text evidence="2">The sequence shown here is derived from an EMBL/GenBank/DDBJ whole genome shotgun (WGS) entry which is preliminary data.</text>
</comment>
<dbReference type="AlphaFoldDB" id="A0A0R1W2P9"/>
<name>A0A0R1W2P9_9LACO</name>
<dbReference type="eggNOG" id="COG1247">
    <property type="taxonomic scope" value="Bacteria"/>
</dbReference>
<dbReference type="GO" id="GO:0016747">
    <property type="term" value="F:acyltransferase activity, transferring groups other than amino-acyl groups"/>
    <property type="evidence" value="ECO:0007669"/>
    <property type="project" value="InterPro"/>
</dbReference>
<keyword evidence="2" id="KW-0012">Acyltransferase</keyword>
<keyword evidence="2" id="KW-0808">Transferase</keyword>
<dbReference type="PROSITE" id="PS51186">
    <property type="entry name" value="GNAT"/>
    <property type="match status" value="1"/>
</dbReference>
<evidence type="ECO:0000313" key="3">
    <source>
        <dbReference type="Proteomes" id="UP000051820"/>
    </source>
</evidence>
<dbReference type="Gene3D" id="3.40.630.30">
    <property type="match status" value="1"/>
</dbReference>
<dbReference type="InterPro" id="IPR000182">
    <property type="entry name" value="GNAT_dom"/>
</dbReference>
<accession>A0A0R1W2P9</accession>
<proteinExistence type="predicted"/>
<dbReference type="RefSeq" id="WP_010621141.1">
    <property type="nucleotide sequence ID" value="NZ_AZGF01000012.1"/>
</dbReference>
<dbReference type="PANTHER" id="PTHR43415">
    <property type="entry name" value="SPERMIDINE N(1)-ACETYLTRANSFERASE"/>
    <property type="match status" value="1"/>
</dbReference>
<gene>
    <name evidence="2" type="ORF">FD16_GL000343</name>
</gene>
<dbReference type="EMBL" id="AZGF01000012">
    <property type="protein sequence ID" value="KRM11975.1"/>
    <property type="molecule type" value="Genomic_DNA"/>
</dbReference>
<evidence type="ECO:0000313" key="2">
    <source>
        <dbReference type="EMBL" id="KRM11975.1"/>
    </source>
</evidence>
<feature type="domain" description="N-acetyltransferase" evidence="1">
    <location>
        <begin position="3"/>
        <end position="164"/>
    </location>
</feature>
<organism evidence="2 3">
    <name type="scientific">Paucilactobacillus suebicus DSM 5007 = KCTC 3549</name>
    <dbReference type="NCBI Taxonomy" id="1423807"/>
    <lineage>
        <taxon>Bacteria</taxon>
        <taxon>Bacillati</taxon>
        <taxon>Bacillota</taxon>
        <taxon>Bacilli</taxon>
        <taxon>Lactobacillales</taxon>
        <taxon>Lactobacillaceae</taxon>
        <taxon>Paucilactobacillus</taxon>
    </lineage>
</organism>
<dbReference type="PATRIC" id="fig|1423807.3.peg.347"/>
<dbReference type="Proteomes" id="UP000051820">
    <property type="component" value="Unassembled WGS sequence"/>
</dbReference>
<dbReference type="CDD" id="cd04301">
    <property type="entry name" value="NAT_SF"/>
    <property type="match status" value="1"/>
</dbReference>